<comment type="caution">
    <text evidence="1">The sequence shown here is derived from an EMBL/GenBank/DDBJ whole genome shotgun (WGS) entry which is preliminary data.</text>
</comment>
<accession>A0A819UHK0</accession>
<evidence type="ECO:0000313" key="2">
    <source>
        <dbReference type="Proteomes" id="UP000663823"/>
    </source>
</evidence>
<dbReference type="Proteomes" id="UP000663823">
    <property type="component" value="Unassembled WGS sequence"/>
</dbReference>
<name>A0A819UHK0_9BILA</name>
<gene>
    <name evidence="1" type="ORF">OTI717_LOCUS33839</name>
</gene>
<protein>
    <submittedName>
        <fullName evidence="1">Uncharacterized protein</fullName>
    </submittedName>
</protein>
<dbReference type="AlphaFoldDB" id="A0A819UHK0"/>
<reference evidence="1" key="1">
    <citation type="submission" date="2021-02" db="EMBL/GenBank/DDBJ databases">
        <authorList>
            <person name="Nowell W R."/>
        </authorList>
    </citation>
    <scope>NUCLEOTIDE SEQUENCE</scope>
</reference>
<organism evidence="1 2">
    <name type="scientific">Rotaria sordida</name>
    <dbReference type="NCBI Taxonomy" id="392033"/>
    <lineage>
        <taxon>Eukaryota</taxon>
        <taxon>Metazoa</taxon>
        <taxon>Spiralia</taxon>
        <taxon>Gnathifera</taxon>
        <taxon>Rotifera</taxon>
        <taxon>Eurotatoria</taxon>
        <taxon>Bdelloidea</taxon>
        <taxon>Philodinida</taxon>
        <taxon>Philodinidae</taxon>
        <taxon>Rotaria</taxon>
    </lineage>
</organism>
<dbReference type="EMBL" id="CAJOAX010011480">
    <property type="protein sequence ID" value="CAF4094421.1"/>
    <property type="molecule type" value="Genomic_DNA"/>
</dbReference>
<sequence>MKEDLKEHLKVYDGNEENIKKKEFKKLQTELLVIGEEMLNIPEWNEIGTFKDWIEMALGSEIDSEDDDNNDDNDD</sequence>
<proteinExistence type="predicted"/>
<evidence type="ECO:0000313" key="1">
    <source>
        <dbReference type="EMBL" id="CAF4094421.1"/>
    </source>
</evidence>